<sequence length="577" mass="67695">MIDQLEKIRQYNIIWDFAKSYDFLPKESYPMDQIYLNMITGFKIGNFDLQILASFFSYIKKDNSFYEDFKFMTEILLADISYKEIAKDNLVIEDFRKKYAKEIMDKYAYHEPKDLKEQIEKAYYGRILARPITEGRLFRDIYSALFSIQTTNTTDLIDRLDKFFKTYFRFDRSAKDREAFSQMVKEKKPQKFDDEDIDLDNAKYTEEYLREQFGIGSAEFTGNIYLAEKKQDNDRNLMFLNKGEDAYHSSSDFIEDFYGLSVMPKEKLTALEEKMCKGIHKNKRLYFTRGEYSTKANARFYKKARVKQAEKNEKYIKENMAINNRSINELTLSIKNSIANFLDYNEVYKNFGAIDSTKAWRASVLHDYDVFINEESDDVSKFKIDLLLDGSASQISRQAMVANEAYIIEKAMDALNIPIRVMSFSTLKDFTVFNIFRDYDERENNEKIFNYFASGSNRDGLAFKTLHDLLEKDKDTCKNIIIILSDGKPHDEKSNINTVKLLDKDQYVDDNAVKDTAKEVRNIKENDVSILGVFTGEEEDVENAKLIYNTDFCRITNLENFSKIVSIFMKNQILQAN</sequence>
<evidence type="ECO:0000313" key="2">
    <source>
        <dbReference type="EMBL" id="KWZ77822.1"/>
    </source>
</evidence>
<evidence type="ECO:0000313" key="3">
    <source>
        <dbReference type="Proteomes" id="UP000070383"/>
    </source>
</evidence>
<dbReference type="AlphaFoldDB" id="A0A133KE10"/>
<proteinExistence type="predicted"/>
<comment type="caution">
    <text evidence="2">The sequence shown here is derived from an EMBL/GenBank/DDBJ whole genome shotgun (WGS) entry which is preliminary data.</text>
</comment>
<dbReference type="OrthoDB" id="1632179at2"/>
<accession>A0A133KE10</accession>
<protein>
    <recommendedName>
        <fullName evidence="1">VWFA domain-containing protein</fullName>
    </recommendedName>
</protein>
<dbReference type="STRING" id="33036.HMPREF3200_01121"/>
<dbReference type="SUPFAM" id="SSF53300">
    <property type="entry name" value="vWA-like"/>
    <property type="match status" value="1"/>
</dbReference>
<dbReference type="InterPro" id="IPR002035">
    <property type="entry name" value="VWF_A"/>
</dbReference>
<dbReference type="Gene3D" id="3.40.50.410">
    <property type="entry name" value="von Willebrand factor, type A domain"/>
    <property type="match status" value="1"/>
</dbReference>
<reference evidence="3" key="1">
    <citation type="submission" date="2016-01" db="EMBL/GenBank/DDBJ databases">
        <authorList>
            <person name="Mitreva M."/>
            <person name="Pepin K.H."/>
            <person name="Mihindukulasuriya K.A."/>
            <person name="Fulton R."/>
            <person name="Fronick C."/>
            <person name="O'Laughlin M."/>
            <person name="Miner T."/>
            <person name="Herter B."/>
            <person name="Rosa B.A."/>
            <person name="Cordes M."/>
            <person name="Tomlinson C."/>
            <person name="Wollam A."/>
            <person name="Palsikar V.B."/>
            <person name="Mardis E.R."/>
            <person name="Wilson R.K."/>
        </authorList>
    </citation>
    <scope>NUCLEOTIDE SEQUENCE [LARGE SCALE GENOMIC DNA]</scope>
    <source>
        <strain evidence="3">MJR8151</strain>
    </source>
</reference>
<keyword evidence="3" id="KW-1185">Reference proteome</keyword>
<dbReference type="PROSITE" id="PS50234">
    <property type="entry name" value="VWFA"/>
    <property type="match status" value="1"/>
</dbReference>
<name>A0A133KE10_9FIRM</name>
<dbReference type="PATRIC" id="fig|33036.3.peg.1110"/>
<dbReference type="InterPro" id="IPR036465">
    <property type="entry name" value="vWFA_dom_sf"/>
</dbReference>
<evidence type="ECO:0000259" key="1">
    <source>
        <dbReference type="PROSITE" id="PS50234"/>
    </source>
</evidence>
<dbReference type="Proteomes" id="UP000070383">
    <property type="component" value="Unassembled WGS sequence"/>
</dbReference>
<organism evidence="2 3">
    <name type="scientific">Anaerococcus tetradius</name>
    <dbReference type="NCBI Taxonomy" id="33036"/>
    <lineage>
        <taxon>Bacteria</taxon>
        <taxon>Bacillati</taxon>
        <taxon>Bacillota</taxon>
        <taxon>Tissierellia</taxon>
        <taxon>Tissierellales</taxon>
        <taxon>Peptoniphilaceae</taxon>
        <taxon>Anaerococcus</taxon>
    </lineage>
</organism>
<dbReference type="EMBL" id="LRPM01000045">
    <property type="protein sequence ID" value="KWZ77822.1"/>
    <property type="molecule type" value="Genomic_DNA"/>
</dbReference>
<dbReference type="RefSeq" id="WP_060929461.1">
    <property type="nucleotide sequence ID" value="NZ_KQ955280.1"/>
</dbReference>
<feature type="domain" description="VWFA" evidence="1">
    <location>
        <begin position="383"/>
        <end position="573"/>
    </location>
</feature>
<gene>
    <name evidence="2" type="ORF">HMPREF3200_01121</name>
</gene>